<sequence length="585" mass="62900">MLRHAATKYAQCIRATGGLGATRSYAKQGGAAKRALSKQQLQGVKPDPPAEVPPTTPPPAAATPPPANGGGDNGNMMAIGVVALALAGGGGYYYYNMESDAVPAESTPAAVEEEKASDAPAAEEAKTEEVTSITAEDGSNRVVQIEIPMEEGTRPASAETTPAETAHPEDGNKLTLESMQPKKKSAKIPTSSVADSVKELQASIDLETSEVTKRANAEVMRSFDESLFQGLDDMSAAQLKAKIMQLATEMKDRTKWEALRLKEFLAMKEKETGDKYLDVLQKQRLEFESILARRLMEQEHELTLQSNSKLQAKDGAVKDLIDGAIEKLRAEHEAEKEELVKNKTQEFDIKYQQEFLDKVAELQKGAIEKLEQKTQAVESLNKKVQDLESALASSENYHEGSMQAHKLSAAALALAEKMESNQGAGIELGALKAVAGQDNVIAAALSSIPSSLAEGVPTLPELQARFDKVASKTRQAALVPAGQSGLEGQLAGMVFATLKFPPKPDDPSPEDDKDAAEYVLVRARQHVQLGELEKAVDQLSKLKGQAAFTVQGWKQDAADRVAVEQALKVIKMECALLNESMSKAP</sequence>
<keyword evidence="5" id="KW-1133">Transmembrane helix</keyword>
<keyword evidence="11" id="KW-1185">Reference proteome</keyword>
<dbReference type="PANTHER" id="PTHR15415">
    <property type="entry name" value="MITOFILIN"/>
    <property type="match status" value="1"/>
</dbReference>
<feature type="compositionally biased region" description="Low complexity" evidence="9">
    <location>
        <begin position="155"/>
        <end position="165"/>
    </location>
</feature>
<name>A0A9N8EW24_9STRA</name>
<reference evidence="10" key="1">
    <citation type="submission" date="2020-06" db="EMBL/GenBank/DDBJ databases">
        <authorList>
            <consortium name="Plant Systems Biology data submission"/>
        </authorList>
    </citation>
    <scope>NUCLEOTIDE SEQUENCE</scope>
    <source>
        <strain evidence="10">D6</strain>
    </source>
</reference>
<keyword evidence="4" id="KW-0999">Mitochondrion inner membrane</keyword>
<dbReference type="OrthoDB" id="10261039at2759"/>
<evidence type="ECO:0000256" key="4">
    <source>
        <dbReference type="ARBA" id="ARBA00022792"/>
    </source>
</evidence>
<feature type="region of interest" description="Disordered" evidence="9">
    <location>
        <begin position="151"/>
        <end position="173"/>
    </location>
</feature>
<feature type="region of interest" description="Disordered" evidence="9">
    <location>
        <begin position="105"/>
        <end position="134"/>
    </location>
</feature>
<dbReference type="EMBL" id="CAICTM010001859">
    <property type="protein sequence ID" value="CAB9526639.1"/>
    <property type="molecule type" value="Genomic_DNA"/>
</dbReference>
<evidence type="ECO:0000256" key="1">
    <source>
        <dbReference type="ARBA" id="ARBA00004273"/>
    </source>
</evidence>
<protein>
    <submittedName>
        <fullName evidence="10">MICOS complex subunit MIC60</fullName>
    </submittedName>
</protein>
<proteinExistence type="inferred from homology"/>
<evidence type="ECO:0000313" key="10">
    <source>
        <dbReference type="EMBL" id="CAB9526639.1"/>
    </source>
</evidence>
<feature type="compositionally biased region" description="Basic and acidic residues" evidence="9">
    <location>
        <begin position="112"/>
        <end position="129"/>
    </location>
</feature>
<keyword evidence="7" id="KW-0472">Membrane</keyword>
<dbReference type="GO" id="GO:0042407">
    <property type="term" value="P:cristae formation"/>
    <property type="evidence" value="ECO:0007669"/>
    <property type="project" value="TreeGrafter"/>
</dbReference>
<dbReference type="AlphaFoldDB" id="A0A9N8EW24"/>
<evidence type="ECO:0000256" key="2">
    <source>
        <dbReference type="ARBA" id="ARBA00010877"/>
    </source>
</evidence>
<keyword evidence="3" id="KW-0812">Transmembrane</keyword>
<evidence type="ECO:0000313" key="11">
    <source>
        <dbReference type="Proteomes" id="UP001153069"/>
    </source>
</evidence>
<comment type="caution">
    <text evidence="10">The sequence shown here is derived from an EMBL/GenBank/DDBJ whole genome shotgun (WGS) entry which is preliminary data.</text>
</comment>
<gene>
    <name evidence="10" type="ORF">SEMRO_1861_G302210.1</name>
</gene>
<keyword evidence="8" id="KW-0175">Coiled coil</keyword>
<comment type="subcellular location">
    <subcellularLocation>
        <location evidence="1">Mitochondrion inner membrane</location>
    </subcellularLocation>
</comment>
<accession>A0A9N8EW24</accession>
<dbReference type="PANTHER" id="PTHR15415:SF7">
    <property type="entry name" value="MICOS COMPLEX SUBUNIT MIC60"/>
    <property type="match status" value="1"/>
</dbReference>
<evidence type="ECO:0000256" key="3">
    <source>
        <dbReference type="ARBA" id="ARBA00022692"/>
    </source>
</evidence>
<comment type="similarity">
    <text evidence="2">Belongs to the MICOS complex subunit Mic60 family.</text>
</comment>
<evidence type="ECO:0000256" key="8">
    <source>
        <dbReference type="SAM" id="Coils"/>
    </source>
</evidence>
<organism evidence="10 11">
    <name type="scientific">Seminavis robusta</name>
    <dbReference type="NCBI Taxonomy" id="568900"/>
    <lineage>
        <taxon>Eukaryota</taxon>
        <taxon>Sar</taxon>
        <taxon>Stramenopiles</taxon>
        <taxon>Ochrophyta</taxon>
        <taxon>Bacillariophyta</taxon>
        <taxon>Bacillariophyceae</taxon>
        <taxon>Bacillariophycidae</taxon>
        <taxon>Naviculales</taxon>
        <taxon>Naviculaceae</taxon>
        <taxon>Seminavis</taxon>
    </lineage>
</organism>
<feature type="coiled-coil region" evidence="8">
    <location>
        <begin position="318"/>
        <end position="397"/>
    </location>
</feature>
<evidence type="ECO:0000256" key="7">
    <source>
        <dbReference type="ARBA" id="ARBA00023136"/>
    </source>
</evidence>
<dbReference type="InterPro" id="IPR019133">
    <property type="entry name" value="MIC60"/>
</dbReference>
<feature type="compositionally biased region" description="Pro residues" evidence="9">
    <location>
        <begin position="46"/>
        <end position="67"/>
    </location>
</feature>
<keyword evidence="6" id="KW-0496">Mitochondrion</keyword>
<dbReference type="GO" id="GO:0061617">
    <property type="term" value="C:MICOS complex"/>
    <property type="evidence" value="ECO:0007669"/>
    <property type="project" value="TreeGrafter"/>
</dbReference>
<dbReference type="Pfam" id="PF09731">
    <property type="entry name" value="Mitofilin"/>
    <property type="match status" value="1"/>
</dbReference>
<evidence type="ECO:0000256" key="6">
    <source>
        <dbReference type="ARBA" id="ARBA00023128"/>
    </source>
</evidence>
<evidence type="ECO:0000256" key="5">
    <source>
        <dbReference type="ARBA" id="ARBA00022989"/>
    </source>
</evidence>
<evidence type="ECO:0000256" key="9">
    <source>
        <dbReference type="SAM" id="MobiDB-lite"/>
    </source>
</evidence>
<feature type="region of interest" description="Disordered" evidence="9">
    <location>
        <begin position="30"/>
        <end position="69"/>
    </location>
</feature>
<dbReference type="Proteomes" id="UP001153069">
    <property type="component" value="Unassembled WGS sequence"/>
</dbReference>